<sequence length="123" mass="13534">MRLNAIFLFMAAASLGQCQRHSQIIRDDIDGPNPDGSYKWAIETDEGIYHEQRGSVQEDTGLAVKGQYQYVAPDGQVINVLYSADENGFQASGAHLPTPPPVPPAIQKIIDYLNSHPTEPTRI</sequence>
<dbReference type="Pfam" id="PF00379">
    <property type="entry name" value="Chitin_bind_4"/>
    <property type="match status" value="1"/>
</dbReference>
<reference evidence="6" key="1">
    <citation type="submission" date="2025-08" db="UniProtKB">
        <authorList>
            <consortium name="RefSeq"/>
        </authorList>
    </citation>
    <scope>IDENTIFICATION</scope>
    <source>
        <tissue evidence="6">Silk gland</tissue>
    </source>
</reference>
<dbReference type="GO" id="GO:0062129">
    <property type="term" value="C:chitin-based extracellular matrix"/>
    <property type="evidence" value="ECO:0007669"/>
    <property type="project" value="TreeGrafter"/>
</dbReference>
<accession>A0A6J2JP33</accession>
<dbReference type="PANTHER" id="PTHR10380">
    <property type="entry name" value="CUTICLE PROTEIN"/>
    <property type="match status" value="1"/>
</dbReference>
<dbReference type="OrthoDB" id="7327697at2759"/>
<feature type="signal peptide" evidence="4">
    <location>
        <begin position="1"/>
        <end position="18"/>
    </location>
</feature>
<evidence type="ECO:0000313" key="6">
    <source>
        <dbReference type="RefSeq" id="XP_028030782.1"/>
    </source>
</evidence>
<dbReference type="AlphaFoldDB" id="A0A6J2JP33"/>
<dbReference type="InterPro" id="IPR031311">
    <property type="entry name" value="CHIT_BIND_RR_consensus"/>
</dbReference>
<organism evidence="5 6">
    <name type="scientific">Bombyx mandarina</name>
    <name type="common">Wild silk moth</name>
    <name type="synonym">Wild silkworm</name>
    <dbReference type="NCBI Taxonomy" id="7092"/>
    <lineage>
        <taxon>Eukaryota</taxon>
        <taxon>Metazoa</taxon>
        <taxon>Ecdysozoa</taxon>
        <taxon>Arthropoda</taxon>
        <taxon>Hexapoda</taxon>
        <taxon>Insecta</taxon>
        <taxon>Pterygota</taxon>
        <taxon>Neoptera</taxon>
        <taxon>Endopterygota</taxon>
        <taxon>Lepidoptera</taxon>
        <taxon>Glossata</taxon>
        <taxon>Ditrysia</taxon>
        <taxon>Bombycoidea</taxon>
        <taxon>Bombycidae</taxon>
        <taxon>Bombycinae</taxon>
        <taxon>Bombyx</taxon>
    </lineage>
</organism>
<evidence type="ECO:0000313" key="5">
    <source>
        <dbReference type="Proteomes" id="UP000504629"/>
    </source>
</evidence>
<dbReference type="InterPro" id="IPR000618">
    <property type="entry name" value="Insect_cuticle"/>
</dbReference>
<dbReference type="RefSeq" id="XP_028030782.1">
    <property type="nucleotide sequence ID" value="XM_028174981.1"/>
</dbReference>
<dbReference type="GeneID" id="114243474"/>
<evidence type="ECO:0000256" key="2">
    <source>
        <dbReference type="ARBA" id="ARBA00022729"/>
    </source>
</evidence>
<proteinExistence type="predicted"/>
<dbReference type="KEGG" id="bman:114243474"/>
<dbReference type="PROSITE" id="PS51155">
    <property type="entry name" value="CHIT_BIND_RR_2"/>
    <property type="match status" value="1"/>
</dbReference>
<evidence type="ECO:0000256" key="1">
    <source>
        <dbReference type="ARBA" id="ARBA00022460"/>
    </source>
</evidence>
<evidence type="ECO:0000256" key="4">
    <source>
        <dbReference type="SAM" id="SignalP"/>
    </source>
</evidence>
<evidence type="ECO:0000256" key="3">
    <source>
        <dbReference type="PROSITE-ProRule" id="PRU00497"/>
    </source>
</evidence>
<dbReference type="InterPro" id="IPR050468">
    <property type="entry name" value="Cuticle_Struct_Prot"/>
</dbReference>
<keyword evidence="1 3" id="KW-0193">Cuticle</keyword>
<dbReference type="PANTHER" id="PTHR10380:SF241">
    <property type="entry name" value="CUTICULAR PROTEIN 47EG-RELATED"/>
    <property type="match status" value="1"/>
</dbReference>
<gene>
    <name evidence="6" type="primary">LOC114243474</name>
</gene>
<dbReference type="GO" id="GO:0008010">
    <property type="term" value="F:structural constituent of chitin-based larval cuticle"/>
    <property type="evidence" value="ECO:0007669"/>
    <property type="project" value="TreeGrafter"/>
</dbReference>
<dbReference type="PRINTS" id="PR00947">
    <property type="entry name" value="CUTICLE"/>
</dbReference>
<dbReference type="Proteomes" id="UP000504629">
    <property type="component" value="Unplaced"/>
</dbReference>
<name>A0A6J2JP33_BOMMA</name>
<protein>
    <submittedName>
        <fullName evidence="6">Endocuticle structural glycoprotein ABD-4-like</fullName>
    </submittedName>
</protein>
<keyword evidence="2 4" id="KW-0732">Signal</keyword>
<keyword evidence="5" id="KW-1185">Reference proteome</keyword>
<feature type="chain" id="PRO_5026682640" evidence="4">
    <location>
        <begin position="19"/>
        <end position="123"/>
    </location>
</feature>
<dbReference type="PROSITE" id="PS00233">
    <property type="entry name" value="CHIT_BIND_RR_1"/>
    <property type="match status" value="1"/>
</dbReference>